<sequence>MSGDSNLGDKTEYSARTVYIPLKLVEKEKLEALDRQLRIFYPGGFVMTRTDVGELYKIVGLVVKGSAEFNLMKELQKLELIMEE</sequence>
<gene>
    <name evidence="1" type="ORF">FPHYL_13473</name>
</gene>
<evidence type="ECO:0000313" key="2">
    <source>
        <dbReference type="Proteomes" id="UP000582016"/>
    </source>
</evidence>
<name>A0A8H5IBN5_9HYPO</name>
<proteinExistence type="predicted"/>
<dbReference type="AlphaFoldDB" id="A0A8H5IBN5"/>
<dbReference type="Proteomes" id="UP000582016">
    <property type="component" value="Unassembled WGS sequence"/>
</dbReference>
<protein>
    <submittedName>
        <fullName evidence="1">Uncharacterized protein</fullName>
    </submittedName>
</protein>
<accession>A0A8H5IBN5</accession>
<keyword evidence="2" id="KW-1185">Reference proteome</keyword>
<dbReference type="EMBL" id="JAAOAQ010000803">
    <property type="protein sequence ID" value="KAF5534208.1"/>
    <property type="molecule type" value="Genomic_DNA"/>
</dbReference>
<comment type="caution">
    <text evidence="1">The sequence shown here is derived from an EMBL/GenBank/DDBJ whole genome shotgun (WGS) entry which is preliminary data.</text>
</comment>
<reference evidence="1 2" key="1">
    <citation type="submission" date="2020-05" db="EMBL/GenBank/DDBJ databases">
        <title>Identification and distribution of gene clusters putatively required for synthesis of sphingolipid metabolism inhibitors in phylogenetically diverse species of the filamentous fungus Fusarium.</title>
        <authorList>
            <person name="Kim H.-S."/>
            <person name="Busman M."/>
            <person name="Brown D.W."/>
            <person name="Divon H."/>
            <person name="Uhlig S."/>
            <person name="Proctor R.H."/>
        </authorList>
    </citation>
    <scope>NUCLEOTIDE SEQUENCE [LARGE SCALE GENOMIC DNA]</scope>
    <source>
        <strain evidence="1 2">NRRL 13617</strain>
    </source>
</reference>
<evidence type="ECO:0000313" key="1">
    <source>
        <dbReference type="EMBL" id="KAF5534208.1"/>
    </source>
</evidence>
<dbReference type="OrthoDB" id="5064042at2759"/>
<organism evidence="1 2">
    <name type="scientific">Fusarium phyllophilum</name>
    <dbReference type="NCBI Taxonomy" id="47803"/>
    <lineage>
        <taxon>Eukaryota</taxon>
        <taxon>Fungi</taxon>
        <taxon>Dikarya</taxon>
        <taxon>Ascomycota</taxon>
        <taxon>Pezizomycotina</taxon>
        <taxon>Sordariomycetes</taxon>
        <taxon>Hypocreomycetidae</taxon>
        <taxon>Hypocreales</taxon>
        <taxon>Nectriaceae</taxon>
        <taxon>Fusarium</taxon>
        <taxon>Fusarium fujikuroi species complex</taxon>
    </lineage>
</organism>